<name>A0A7N0UZN2_KALFE</name>
<accession>A0A7N0UZN2</accession>
<protein>
    <submittedName>
        <fullName evidence="1">Uncharacterized protein</fullName>
    </submittedName>
</protein>
<reference evidence="1" key="1">
    <citation type="submission" date="2021-01" db="UniProtKB">
        <authorList>
            <consortium name="EnsemblPlants"/>
        </authorList>
    </citation>
    <scope>IDENTIFICATION</scope>
</reference>
<evidence type="ECO:0000313" key="1">
    <source>
        <dbReference type="EnsemblPlants" id="Kaladp0095s0295.1.v1.1"/>
    </source>
</evidence>
<dbReference type="AlphaFoldDB" id="A0A7N0UZN2"/>
<proteinExistence type="predicted"/>
<sequence>MKCSADYSRSDCLSCTFASGSLNANDFLSKSRPTSCLVASREIFSESAFCFLMRYSRFHISLSDPT</sequence>
<dbReference type="Gramene" id="Kaladp0095s0295.1.v1.1">
    <property type="protein sequence ID" value="Kaladp0095s0295.1.v1.1"/>
    <property type="gene ID" value="Kaladp0095s0295.v1.1"/>
</dbReference>
<dbReference type="EnsemblPlants" id="Kaladp0095s0295.1.v1.1">
    <property type="protein sequence ID" value="Kaladp0095s0295.1.v1.1"/>
    <property type="gene ID" value="Kaladp0095s0295.v1.1"/>
</dbReference>
<evidence type="ECO:0000313" key="2">
    <source>
        <dbReference type="Proteomes" id="UP000594263"/>
    </source>
</evidence>
<dbReference type="Proteomes" id="UP000594263">
    <property type="component" value="Unplaced"/>
</dbReference>
<keyword evidence="2" id="KW-1185">Reference proteome</keyword>
<organism evidence="1 2">
    <name type="scientific">Kalanchoe fedtschenkoi</name>
    <name type="common">Lavender scallops</name>
    <name type="synonym">South American air plant</name>
    <dbReference type="NCBI Taxonomy" id="63787"/>
    <lineage>
        <taxon>Eukaryota</taxon>
        <taxon>Viridiplantae</taxon>
        <taxon>Streptophyta</taxon>
        <taxon>Embryophyta</taxon>
        <taxon>Tracheophyta</taxon>
        <taxon>Spermatophyta</taxon>
        <taxon>Magnoliopsida</taxon>
        <taxon>eudicotyledons</taxon>
        <taxon>Gunneridae</taxon>
        <taxon>Pentapetalae</taxon>
        <taxon>Saxifragales</taxon>
        <taxon>Crassulaceae</taxon>
        <taxon>Kalanchoe</taxon>
    </lineage>
</organism>